<dbReference type="EMBL" id="ML977003">
    <property type="protein sequence ID" value="KAF1953548.1"/>
    <property type="molecule type" value="Genomic_DNA"/>
</dbReference>
<evidence type="ECO:0000256" key="1">
    <source>
        <dbReference type="SAM" id="MobiDB-lite"/>
    </source>
</evidence>
<protein>
    <submittedName>
        <fullName evidence="2">Uncharacterized protein</fullName>
    </submittedName>
</protein>
<keyword evidence="3" id="KW-1185">Reference proteome</keyword>
<feature type="compositionally biased region" description="Polar residues" evidence="1">
    <location>
        <begin position="32"/>
        <end position="48"/>
    </location>
</feature>
<reference evidence="2" key="1">
    <citation type="journal article" date="2020" name="Stud. Mycol.">
        <title>101 Dothideomycetes genomes: a test case for predicting lifestyles and emergence of pathogens.</title>
        <authorList>
            <person name="Haridas S."/>
            <person name="Albert R."/>
            <person name="Binder M."/>
            <person name="Bloem J."/>
            <person name="Labutti K."/>
            <person name="Salamov A."/>
            <person name="Andreopoulos B."/>
            <person name="Baker S."/>
            <person name="Barry K."/>
            <person name="Bills G."/>
            <person name="Bluhm B."/>
            <person name="Cannon C."/>
            <person name="Castanera R."/>
            <person name="Culley D."/>
            <person name="Daum C."/>
            <person name="Ezra D."/>
            <person name="Gonzalez J."/>
            <person name="Henrissat B."/>
            <person name="Kuo A."/>
            <person name="Liang C."/>
            <person name="Lipzen A."/>
            <person name="Lutzoni F."/>
            <person name="Magnuson J."/>
            <person name="Mondo S."/>
            <person name="Nolan M."/>
            <person name="Ohm R."/>
            <person name="Pangilinan J."/>
            <person name="Park H.-J."/>
            <person name="Ramirez L."/>
            <person name="Alfaro M."/>
            <person name="Sun H."/>
            <person name="Tritt A."/>
            <person name="Yoshinaga Y."/>
            <person name="Zwiers L.-H."/>
            <person name="Turgeon B."/>
            <person name="Goodwin S."/>
            <person name="Spatafora J."/>
            <person name="Crous P."/>
            <person name="Grigoriev I."/>
        </authorList>
    </citation>
    <scope>NUCLEOTIDE SEQUENCE</scope>
    <source>
        <strain evidence="2">CBS 675.92</strain>
    </source>
</reference>
<feature type="compositionally biased region" description="Polar residues" evidence="1">
    <location>
        <begin position="56"/>
        <end position="72"/>
    </location>
</feature>
<name>A0A6A5TMC3_9PLEO</name>
<dbReference type="AlphaFoldDB" id="A0A6A5TMC3"/>
<gene>
    <name evidence="2" type="ORF">CC80DRAFT_551196</name>
</gene>
<feature type="region of interest" description="Disordered" evidence="1">
    <location>
        <begin position="1"/>
        <end position="94"/>
    </location>
</feature>
<dbReference type="Proteomes" id="UP000800035">
    <property type="component" value="Unassembled WGS sequence"/>
</dbReference>
<evidence type="ECO:0000313" key="3">
    <source>
        <dbReference type="Proteomes" id="UP000800035"/>
    </source>
</evidence>
<sequence>MLLVSRNVNSRFPQSSLMTVTTTEDATSATSPSQDTPKSLAIQKNSLLTKKKKPSRSNPTPNDQRQGPLKSSESAERSPIDAAVNRYNASSTQETGYRVHIEVEAVFKRLIEET</sequence>
<accession>A0A6A5TMC3</accession>
<organism evidence="2 3">
    <name type="scientific">Byssothecium circinans</name>
    <dbReference type="NCBI Taxonomy" id="147558"/>
    <lineage>
        <taxon>Eukaryota</taxon>
        <taxon>Fungi</taxon>
        <taxon>Dikarya</taxon>
        <taxon>Ascomycota</taxon>
        <taxon>Pezizomycotina</taxon>
        <taxon>Dothideomycetes</taxon>
        <taxon>Pleosporomycetidae</taxon>
        <taxon>Pleosporales</taxon>
        <taxon>Massarineae</taxon>
        <taxon>Massarinaceae</taxon>
        <taxon>Byssothecium</taxon>
    </lineage>
</organism>
<proteinExistence type="predicted"/>
<feature type="compositionally biased region" description="Low complexity" evidence="1">
    <location>
        <begin position="19"/>
        <end position="31"/>
    </location>
</feature>
<feature type="compositionally biased region" description="Polar residues" evidence="1">
    <location>
        <begin position="1"/>
        <end position="18"/>
    </location>
</feature>
<evidence type="ECO:0000313" key="2">
    <source>
        <dbReference type="EMBL" id="KAF1953548.1"/>
    </source>
</evidence>